<feature type="transmembrane region" description="Helical" evidence="1">
    <location>
        <begin position="100"/>
        <end position="125"/>
    </location>
</feature>
<feature type="transmembrane region" description="Helical" evidence="1">
    <location>
        <begin position="231"/>
        <end position="249"/>
    </location>
</feature>
<dbReference type="InterPro" id="IPR010787">
    <property type="entry name" value="DUF1385"/>
</dbReference>
<organism evidence="2 3">
    <name type="scientific">Melghirimyces thermohalophilus</name>
    <dbReference type="NCBI Taxonomy" id="1236220"/>
    <lineage>
        <taxon>Bacteria</taxon>
        <taxon>Bacillati</taxon>
        <taxon>Bacillota</taxon>
        <taxon>Bacilli</taxon>
        <taxon>Bacillales</taxon>
        <taxon>Thermoactinomycetaceae</taxon>
        <taxon>Melghirimyces</taxon>
    </lineage>
</organism>
<dbReference type="PANTHER" id="PTHR42867:SF1">
    <property type="entry name" value="MEMBRANE PROTEIN-RELATED"/>
    <property type="match status" value="1"/>
</dbReference>
<name>A0A1G6Q9T7_9BACL</name>
<keyword evidence="1" id="KW-0812">Transmembrane</keyword>
<evidence type="ECO:0000256" key="1">
    <source>
        <dbReference type="SAM" id="Phobius"/>
    </source>
</evidence>
<keyword evidence="3" id="KW-1185">Reference proteome</keyword>
<proteinExistence type="predicted"/>
<sequence length="314" mass="34807">MSTKAVEYGGQAVVEGVMFGGRQSQVTAIRRKNGEIETFEYKRQERPGLAVVKKIPLLRGMVALVTSSASGARHLQFATDRYDLEPDEEPEENISRLQMVLGVAAVGVLSLTLGKVIFTALPAFLASILFDGLVTNLVLQNLIEGGIKTILLLGYLFALSQTPLVKRVFQYHGAEHKVINAYESGVDLTIDNVQKQSTFHYRCGSSFIILTVIVGVILYSFFSYDNVWDRILTRLLLIPVVVGLSYELLRITNALRDIPVLNYLGYPGLWLQKLTTRQPDDDQVEVAITAFQRMQELDTVASDTKNPSSLVHSG</sequence>
<gene>
    <name evidence="2" type="ORF">SAMN04488112_12025</name>
</gene>
<evidence type="ECO:0000313" key="2">
    <source>
        <dbReference type="EMBL" id="SDC88427.1"/>
    </source>
</evidence>
<evidence type="ECO:0000313" key="3">
    <source>
        <dbReference type="Proteomes" id="UP000199387"/>
    </source>
</evidence>
<reference evidence="2 3" key="1">
    <citation type="submission" date="2016-10" db="EMBL/GenBank/DDBJ databases">
        <authorList>
            <person name="de Groot N.N."/>
        </authorList>
    </citation>
    <scope>NUCLEOTIDE SEQUENCE [LARGE SCALE GENOMIC DNA]</scope>
    <source>
        <strain evidence="2 3">DSM 45514</strain>
    </source>
</reference>
<dbReference type="PANTHER" id="PTHR42867">
    <property type="entry name" value="MEMBRANE PROTEIN-RELATED"/>
    <property type="match status" value="1"/>
</dbReference>
<feature type="transmembrane region" description="Helical" evidence="1">
    <location>
        <begin position="199"/>
        <end position="219"/>
    </location>
</feature>
<dbReference type="Proteomes" id="UP000199387">
    <property type="component" value="Unassembled WGS sequence"/>
</dbReference>
<keyword evidence="1" id="KW-1133">Transmembrane helix</keyword>
<protein>
    <submittedName>
        <fullName evidence="2">Uncharacterized conserved protein YqhQ</fullName>
    </submittedName>
</protein>
<feature type="transmembrane region" description="Helical" evidence="1">
    <location>
        <begin position="137"/>
        <end position="158"/>
    </location>
</feature>
<dbReference type="Pfam" id="PF07136">
    <property type="entry name" value="DUF1385"/>
    <property type="match status" value="1"/>
</dbReference>
<dbReference type="EMBL" id="FMZA01000020">
    <property type="protein sequence ID" value="SDC88427.1"/>
    <property type="molecule type" value="Genomic_DNA"/>
</dbReference>
<dbReference type="AlphaFoldDB" id="A0A1G6Q9T7"/>
<keyword evidence="1" id="KW-0472">Membrane</keyword>
<accession>A0A1G6Q9T7</accession>
<dbReference type="STRING" id="1236220.SAMN04488112_12025"/>